<dbReference type="Proteomes" id="UP000061974">
    <property type="component" value="Chromosome"/>
</dbReference>
<proteinExistence type="predicted"/>
<sequence>MFPPPIQLLLHRCQPLPEYEIILFSGASHTGVVCVIHAGGGVLTHDAGTNSVDLQAFTTRDNITAHRICFH</sequence>
<evidence type="ECO:0000313" key="2">
    <source>
        <dbReference type="Proteomes" id="UP000061974"/>
    </source>
</evidence>
<dbReference type="KEGG" id="cui:AFK65_08530"/>
<reference evidence="1 2" key="3">
    <citation type="journal article" date="2016" name="Genome Announc.">
        <title>Fully Closed Genome Sequences of Five Type Strains of the Genus Cronobacter and One Cronobacter sakazakii Strain.</title>
        <authorList>
            <person name="Moine D."/>
            <person name="Kassam M."/>
            <person name="Baert L."/>
            <person name="Tang Y."/>
            <person name="Barretto C."/>
            <person name="Ngom Bru C."/>
            <person name="Klijn A."/>
            <person name="Descombes P."/>
        </authorList>
    </citation>
    <scope>NUCLEOTIDE SEQUENCE [LARGE SCALE GENOMIC DNA]</scope>
    <source>
        <strain evidence="1 2">NCTC 9529</strain>
    </source>
</reference>
<name>A0AAC8VPZ6_9ENTR</name>
<dbReference type="AlphaFoldDB" id="A0AAC8VPZ6"/>
<dbReference type="EMBL" id="CP012257">
    <property type="protein sequence ID" value="ALB54704.1"/>
    <property type="molecule type" value="Genomic_DNA"/>
</dbReference>
<accession>A0AAC8VPZ6</accession>
<protein>
    <submittedName>
        <fullName evidence="1">Uncharacterized protein</fullName>
    </submittedName>
</protein>
<reference evidence="2" key="2">
    <citation type="submission" date="2015-09" db="EMBL/GenBank/DDBJ databases">
        <title>Cronobacter genome sequencing and assembly.</title>
        <authorList>
            <person name="Descombes P."/>
            <person name="Baert L."/>
            <person name="Ngom-Bru C."/>
            <person name="Barretto C."/>
        </authorList>
    </citation>
    <scope>NUCLEOTIDE SEQUENCE [LARGE SCALE GENOMIC DNA]</scope>
    <source>
        <strain evidence="2">NCTC 9529</strain>
    </source>
</reference>
<evidence type="ECO:0000313" key="1">
    <source>
        <dbReference type="EMBL" id="ALB54704.1"/>
    </source>
</evidence>
<reference evidence="2" key="1">
    <citation type="submission" date="2015-07" db="EMBL/GenBank/DDBJ databases">
        <authorList>
            <person name="Moine D."/>
            <person name="Kassam M."/>
        </authorList>
    </citation>
    <scope>NUCLEOTIDE SEQUENCE [LARGE SCALE GENOMIC DNA]</scope>
    <source>
        <strain evidence="2">NCTC 9529</strain>
    </source>
</reference>
<organism evidence="1 2">
    <name type="scientific">Cronobacter universalis NCTC 9529</name>
    <dbReference type="NCBI Taxonomy" id="1074000"/>
    <lineage>
        <taxon>Bacteria</taxon>
        <taxon>Pseudomonadati</taxon>
        <taxon>Pseudomonadota</taxon>
        <taxon>Gammaproteobacteria</taxon>
        <taxon>Enterobacterales</taxon>
        <taxon>Enterobacteriaceae</taxon>
        <taxon>Cronobacter</taxon>
    </lineage>
</organism>
<gene>
    <name evidence="1" type="ORF">AFK65_08530</name>
</gene>